<feature type="region of interest" description="Disordered" evidence="1">
    <location>
        <begin position="107"/>
        <end position="138"/>
    </location>
</feature>
<reference evidence="2" key="1">
    <citation type="submission" date="2020-06" db="EMBL/GenBank/DDBJ databases">
        <authorList>
            <person name="Li T."/>
            <person name="Hu X."/>
            <person name="Zhang T."/>
            <person name="Song X."/>
            <person name="Zhang H."/>
            <person name="Dai N."/>
            <person name="Sheng W."/>
            <person name="Hou X."/>
            <person name="Wei L."/>
        </authorList>
    </citation>
    <scope>NUCLEOTIDE SEQUENCE</scope>
    <source>
        <strain evidence="2">3651</strain>
        <tissue evidence="2">Leaf</tissue>
    </source>
</reference>
<reference evidence="2" key="2">
    <citation type="journal article" date="2024" name="Plant">
        <title>Genomic evolution and insights into agronomic trait innovations of Sesamum species.</title>
        <authorList>
            <person name="Miao H."/>
            <person name="Wang L."/>
            <person name="Qu L."/>
            <person name="Liu H."/>
            <person name="Sun Y."/>
            <person name="Le M."/>
            <person name="Wang Q."/>
            <person name="Wei S."/>
            <person name="Zheng Y."/>
            <person name="Lin W."/>
            <person name="Duan Y."/>
            <person name="Cao H."/>
            <person name="Xiong S."/>
            <person name="Wang X."/>
            <person name="Wei L."/>
            <person name="Li C."/>
            <person name="Ma Q."/>
            <person name="Ju M."/>
            <person name="Zhao R."/>
            <person name="Li G."/>
            <person name="Mu C."/>
            <person name="Tian Q."/>
            <person name="Mei H."/>
            <person name="Zhang T."/>
            <person name="Gao T."/>
            <person name="Zhang H."/>
        </authorList>
    </citation>
    <scope>NUCLEOTIDE SEQUENCE</scope>
    <source>
        <strain evidence="2">3651</strain>
    </source>
</reference>
<accession>A0AAE2D0N9</accession>
<sequence length="212" mass="23429">MGRKRKAIADISAITAEDKTSNAYSEPTTTDEKVHLHTNNINAMEAMNVGNEVQPNSNGIVPLVKKRRQVTPIVVRRSGRLKSSVLCSGSRGAKRVVEYINLVEGEKDEAPHSEQVNTLPNSGGEPHSQQVTTVADSNERNLEEKVDYLIRAVDQFKLQVPRRPNDGPSPDLSYKSLYIESQKQIEALTKANCELVKNLEFAHGQISVVISN</sequence>
<name>A0AAE2D0N9_9LAMI</name>
<comment type="caution">
    <text evidence="2">The sequence shown here is derived from an EMBL/GenBank/DDBJ whole genome shotgun (WGS) entry which is preliminary data.</text>
</comment>
<evidence type="ECO:0000256" key="1">
    <source>
        <dbReference type="SAM" id="MobiDB-lite"/>
    </source>
</evidence>
<dbReference type="AlphaFoldDB" id="A0AAE2D0N9"/>
<evidence type="ECO:0000313" key="3">
    <source>
        <dbReference type="Proteomes" id="UP001293254"/>
    </source>
</evidence>
<organism evidence="2 3">
    <name type="scientific">Sesamum alatum</name>
    <dbReference type="NCBI Taxonomy" id="300844"/>
    <lineage>
        <taxon>Eukaryota</taxon>
        <taxon>Viridiplantae</taxon>
        <taxon>Streptophyta</taxon>
        <taxon>Embryophyta</taxon>
        <taxon>Tracheophyta</taxon>
        <taxon>Spermatophyta</taxon>
        <taxon>Magnoliopsida</taxon>
        <taxon>eudicotyledons</taxon>
        <taxon>Gunneridae</taxon>
        <taxon>Pentapetalae</taxon>
        <taxon>asterids</taxon>
        <taxon>lamiids</taxon>
        <taxon>Lamiales</taxon>
        <taxon>Pedaliaceae</taxon>
        <taxon>Sesamum</taxon>
    </lineage>
</organism>
<gene>
    <name evidence="2" type="ORF">Salat_0502600</name>
</gene>
<evidence type="ECO:0000313" key="2">
    <source>
        <dbReference type="EMBL" id="KAK4441677.1"/>
    </source>
</evidence>
<dbReference type="PANTHER" id="PTHR38936">
    <property type="entry name" value="TITIN-LIKE ISOFORM X2"/>
    <property type="match status" value="1"/>
</dbReference>
<feature type="compositionally biased region" description="Polar residues" evidence="1">
    <location>
        <begin position="114"/>
        <end position="136"/>
    </location>
</feature>
<keyword evidence="3" id="KW-1185">Reference proteome</keyword>
<dbReference type="EMBL" id="JACGWO010000001">
    <property type="protein sequence ID" value="KAK4441677.1"/>
    <property type="molecule type" value="Genomic_DNA"/>
</dbReference>
<proteinExistence type="predicted"/>
<dbReference type="PANTHER" id="PTHR38936:SF1">
    <property type="entry name" value="DUF641 DOMAIN-CONTAINING PROTEIN"/>
    <property type="match status" value="1"/>
</dbReference>
<dbReference type="Proteomes" id="UP001293254">
    <property type="component" value="Unassembled WGS sequence"/>
</dbReference>
<protein>
    <submittedName>
        <fullName evidence="2">Uncharacterized protein</fullName>
    </submittedName>
</protein>